<comment type="subcellular location">
    <subcellularLocation>
        <location evidence="1">Nucleus</location>
    </subcellularLocation>
</comment>
<dbReference type="PANTHER" id="PTHR22607:SF3">
    <property type="entry name" value="CDK2-ASSOCIATED PROTEIN 1, ISOFORM B"/>
    <property type="match status" value="1"/>
</dbReference>
<dbReference type="PANTHER" id="PTHR22607">
    <property type="entry name" value="DELETED IN ORAL CANCER 1/CDK2-ASSOCIATED PROTEIN 1"/>
    <property type="match status" value="1"/>
</dbReference>
<proteinExistence type="inferred from homology"/>
<name>A0A1I7YQP0_9BILA</name>
<dbReference type="Pfam" id="PF09806">
    <property type="entry name" value="CDK2AP"/>
    <property type="match status" value="1"/>
</dbReference>
<keyword evidence="6" id="KW-1185">Reference proteome</keyword>
<keyword evidence="3" id="KW-0597">Phosphoprotein</keyword>
<protein>
    <submittedName>
        <fullName evidence="7">Cyclin-dependent kinase 2-associated protein 1</fullName>
    </submittedName>
</protein>
<dbReference type="Proteomes" id="UP000095287">
    <property type="component" value="Unplaced"/>
</dbReference>
<sequence length="94" mass="10152">MSSSGTSTPQLPKNPSSSNQNASLPQYSLPGPQVQGSKYNQLLAVIEELGKDIRPTYAGNKLCAERLKRNLIHARILTKECVVEADKAAQSGKQ</sequence>
<dbReference type="GO" id="GO:0005737">
    <property type="term" value="C:cytoplasm"/>
    <property type="evidence" value="ECO:0007669"/>
    <property type="project" value="TreeGrafter"/>
</dbReference>
<dbReference type="WBParaSite" id="L893_g18752.t1">
    <property type="protein sequence ID" value="L893_g18752.t1"/>
    <property type="gene ID" value="L893_g18752"/>
</dbReference>
<dbReference type="Gene3D" id="6.10.140.1300">
    <property type="match status" value="1"/>
</dbReference>
<keyword evidence="4" id="KW-0539">Nucleus</keyword>
<reference evidence="7" key="1">
    <citation type="submission" date="2016-11" db="UniProtKB">
        <authorList>
            <consortium name="WormBaseParasite"/>
        </authorList>
    </citation>
    <scope>IDENTIFICATION</scope>
</reference>
<feature type="compositionally biased region" description="Polar residues" evidence="5">
    <location>
        <begin position="1"/>
        <end position="26"/>
    </location>
</feature>
<evidence type="ECO:0000313" key="7">
    <source>
        <dbReference type="WBParaSite" id="L893_g18752.t1"/>
    </source>
</evidence>
<evidence type="ECO:0000256" key="3">
    <source>
        <dbReference type="ARBA" id="ARBA00022553"/>
    </source>
</evidence>
<evidence type="ECO:0000256" key="1">
    <source>
        <dbReference type="ARBA" id="ARBA00004123"/>
    </source>
</evidence>
<comment type="similarity">
    <text evidence="2">Belongs to the CDK2AP family.</text>
</comment>
<evidence type="ECO:0000313" key="6">
    <source>
        <dbReference type="Proteomes" id="UP000095287"/>
    </source>
</evidence>
<dbReference type="AlphaFoldDB" id="A0A1I7YQP0"/>
<dbReference type="InterPro" id="IPR017266">
    <property type="entry name" value="DOC_1/2"/>
</dbReference>
<evidence type="ECO:0000256" key="2">
    <source>
        <dbReference type="ARBA" id="ARBA00008485"/>
    </source>
</evidence>
<feature type="region of interest" description="Disordered" evidence="5">
    <location>
        <begin position="1"/>
        <end position="33"/>
    </location>
</feature>
<organism evidence="6 7">
    <name type="scientific">Steinernema glaseri</name>
    <dbReference type="NCBI Taxonomy" id="37863"/>
    <lineage>
        <taxon>Eukaryota</taxon>
        <taxon>Metazoa</taxon>
        <taxon>Ecdysozoa</taxon>
        <taxon>Nematoda</taxon>
        <taxon>Chromadorea</taxon>
        <taxon>Rhabditida</taxon>
        <taxon>Tylenchina</taxon>
        <taxon>Panagrolaimomorpha</taxon>
        <taxon>Strongyloidoidea</taxon>
        <taxon>Steinernematidae</taxon>
        <taxon>Steinernema</taxon>
    </lineage>
</organism>
<evidence type="ECO:0000256" key="4">
    <source>
        <dbReference type="ARBA" id="ARBA00023242"/>
    </source>
</evidence>
<dbReference type="GO" id="GO:0005634">
    <property type="term" value="C:nucleus"/>
    <property type="evidence" value="ECO:0007669"/>
    <property type="project" value="UniProtKB-SubCell"/>
</dbReference>
<accession>A0A1I7YQP0</accession>
<evidence type="ECO:0000256" key="5">
    <source>
        <dbReference type="SAM" id="MobiDB-lite"/>
    </source>
</evidence>